<keyword evidence="4" id="KW-1185">Reference proteome</keyword>
<proteinExistence type="predicted"/>
<dbReference type="PANTHER" id="PTHR38594:SF1">
    <property type="entry name" value="PEP-DEPENDENT DIHYDROXYACETONE KINASE, PHOSPHORYL DONOR SUBUNIT DHAM"/>
    <property type="match status" value="1"/>
</dbReference>
<dbReference type="Pfam" id="PF03610">
    <property type="entry name" value="EIIA-man"/>
    <property type="match status" value="1"/>
</dbReference>
<keyword evidence="1" id="KW-0808">Transferase</keyword>
<sequence>MSVTLVIVSHSSKLAEGVAELVSQMNPGLLVQAVGGTDDGSLGTSATLIHAALEQATQGRVRR</sequence>
<dbReference type="InterPro" id="IPR039643">
    <property type="entry name" value="DhaM"/>
</dbReference>
<evidence type="ECO:0000313" key="4">
    <source>
        <dbReference type="Proteomes" id="UP001596297"/>
    </source>
</evidence>
<dbReference type="EMBL" id="JBHSWD010000003">
    <property type="protein sequence ID" value="MFC6593007.1"/>
    <property type="molecule type" value="Genomic_DNA"/>
</dbReference>
<dbReference type="SUPFAM" id="SSF53062">
    <property type="entry name" value="PTS system fructose IIA component-like"/>
    <property type="match status" value="1"/>
</dbReference>
<keyword evidence="3" id="KW-0418">Kinase</keyword>
<protein>
    <submittedName>
        <fullName evidence="3">PTS-dependent dihydroxyacetone kinase phosphotransferase subunit DhaM</fullName>
    </submittedName>
</protein>
<feature type="domain" description="PTS EIIA type-4" evidence="2">
    <location>
        <begin position="5"/>
        <end position="58"/>
    </location>
</feature>
<dbReference type="GO" id="GO:0016301">
    <property type="term" value="F:kinase activity"/>
    <property type="evidence" value="ECO:0007669"/>
    <property type="project" value="UniProtKB-KW"/>
</dbReference>
<evidence type="ECO:0000256" key="1">
    <source>
        <dbReference type="ARBA" id="ARBA00022679"/>
    </source>
</evidence>
<dbReference type="RefSeq" id="WP_380084126.1">
    <property type="nucleotide sequence ID" value="NZ_JBHSWD010000003.1"/>
</dbReference>
<dbReference type="InterPro" id="IPR004701">
    <property type="entry name" value="PTS_EIIA_man-typ"/>
</dbReference>
<dbReference type="Proteomes" id="UP001596297">
    <property type="component" value="Unassembled WGS sequence"/>
</dbReference>
<dbReference type="PANTHER" id="PTHR38594">
    <property type="entry name" value="PEP-DEPENDENT DIHYDROXYACETONE KINASE, PHOSPHORYL DONOR SUBUNIT DHAM"/>
    <property type="match status" value="1"/>
</dbReference>
<evidence type="ECO:0000313" key="3">
    <source>
        <dbReference type="EMBL" id="MFC6593007.1"/>
    </source>
</evidence>
<name>A0ABW1YHF8_9DEIO</name>
<evidence type="ECO:0000259" key="2">
    <source>
        <dbReference type="Pfam" id="PF03610"/>
    </source>
</evidence>
<comment type="caution">
    <text evidence="3">The sequence shown here is derived from an EMBL/GenBank/DDBJ whole genome shotgun (WGS) entry which is preliminary data.</text>
</comment>
<organism evidence="3 4">
    <name type="scientific">Deinococcus lacus</name>
    <dbReference type="NCBI Taxonomy" id="392561"/>
    <lineage>
        <taxon>Bacteria</taxon>
        <taxon>Thermotogati</taxon>
        <taxon>Deinococcota</taxon>
        <taxon>Deinococci</taxon>
        <taxon>Deinococcales</taxon>
        <taxon>Deinococcaceae</taxon>
        <taxon>Deinococcus</taxon>
    </lineage>
</organism>
<reference evidence="4" key="1">
    <citation type="journal article" date="2019" name="Int. J. Syst. Evol. Microbiol.">
        <title>The Global Catalogue of Microorganisms (GCM) 10K type strain sequencing project: providing services to taxonomists for standard genome sequencing and annotation.</title>
        <authorList>
            <consortium name="The Broad Institute Genomics Platform"/>
            <consortium name="The Broad Institute Genome Sequencing Center for Infectious Disease"/>
            <person name="Wu L."/>
            <person name="Ma J."/>
        </authorList>
    </citation>
    <scope>NUCLEOTIDE SEQUENCE [LARGE SCALE GENOMIC DNA]</scope>
    <source>
        <strain evidence="4">CGMCC 1.15772</strain>
    </source>
</reference>
<dbReference type="InterPro" id="IPR036662">
    <property type="entry name" value="PTS_EIIA_man-typ_sf"/>
</dbReference>
<dbReference type="Gene3D" id="3.40.50.510">
    <property type="entry name" value="Phosphotransferase system, mannose-type IIA component"/>
    <property type="match status" value="1"/>
</dbReference>
<accession>A0ABW1YHF8</accession>
<gene>
    <name evidence="3" type="ORF">ACFP81_14010</name>
</gene>